<dbReference type="Gene3D" id="3.30.450.40">
    <property type="match status" value="1"/>
</dbReference>
<dbReference type="Proteomes" id="UP000562984">
    <property type="component" value="Unassembled WGS sequence"/>
</dbReference>
<keyword evidence="4" id="KW-1185">Reference proteome</keyword>
<dbReference type="PROSITE" id="PS50887">
    <property type="entry name" value="GGDEF"/>
    <property type="match status" value="1"/>
</dbReference>
<dbReference type="InterPro" id="IPR000160">
    <property type="entry name" value="GGDEF_dom"/>
</dbReference>
<dbReference type="AlphaFoldDB" id="A0A849ACQ0"/>
<dbReference type="InterPro" id="IPR029787">
    <property type="entry name" value="Nucleotide_cyclase"/>
</dbReference>
<sequence length="355" mass="38455">MPDSPPPLPEVESAFDRAARRVLVYLKQTMPLEFWGVSRVVDTQQVHRHVTKNPLGMRPGEAVPWSQTLCQVMWEEGAPRIAPDLHAVRGYAGRAAQFNPGLASYVGMPLTGDDGSLLGTLCALDRQVRPELLQHRAELAVLGDLLSEVLRSESRRQQVERDLESVRLQADTDSLTGLLNRRSWEIACRSEQQRVRELGSVAGILVVDLDHLKAVNDSDGHAAGDDHLRTASQALRSAVRPGDQVARLGGDEFGVLLPLADRWQLQQVMGALRAALQRAGVAASIGGSELNSTVSYQAAMRAADDGMYADKRRRHPVAAHGRFASARGRRVASSTGARGAGADGSVPERPIGTHC</sequence>
<dbReference type="InterPro" id="IPR003018">
    <property type="entry name" value="GAF"/>
</dbReference>
<dbReference type="SMART" id="SM00267">
    <property type="entry name" value="GGDEF"/>
    <property type="match status" value="1"/>
</dbReference>
<dbReference type="SUPFAM" id="SSF55781">
    <property type="entry name" value="GAF domain-like"/>
    <property type="match status" value="1"/>
</dbReference>
<dbReference type="PANTHER" id="PTHR45138:SF9">
    <property type="entry name" value="DIGUANYLATE CYCLASE DGCM-RELATED"/>
    <property type="match status" value="1"/>
</dbReference>
<dbReference type="GO" id="GO:0052621">
    <property type="term" value="F:diguanylate cyclase activity"/>
    <property type="evidence" value="ECO:0007669"/>
    <property type="project" value="TreeGrafter"/>
</dbReference>
<protein>
    <submittedName>
        <fullName evidence="3">Sensor domain-containing diguanylate cyclase</fullName>
    </submittedName>
</protein>
<feature type="domain" description="GGDEF" evidence="2">
    <location>
        <begin position="200"/>
        <end position="322"/>
    </location>
</feature>
<reference evidence="3 4" key="1">
    <citation type="submission" date="2020-05" db="EMBL/GenBank/DDBJ databases">
        <title>Nakamurella sp. DB0629 isolated from air conditioner.</title>
        <authorList>
            <person name="Kim D.H."/>
            <person name="Kim D.-U."/>
        </authorList>
    </citation>
    <scope>NUCLEOTIDE SEQUENCE [LARGE SCALE GENOMIC DNA]</scope>
    <source>
        <strain evidence="3 4">DB0629</strain>
    </source>
</reference>
<dbReference type="SMART" id="SM00065">
    <property type="entry name" value="GAF"/>
    <property type="match status" value="1"/>
</dbReference>
<dbReference type="InterPro" id="IPR050469">
    <property type="entry name" value="Diguanylate_Cyclase"/>
</dbReference>
<evidence type="ECO:0000313" key="3">
    <source>
        <dbReference type="EMBL" id="NNG36961.1"/>
    </source>
</evidence>
<dbReference type="Pfam" id="PF01590">
    <property type="entry name" value="GAF"/>
    <property type="match status" value="1"/>
</dbReference>
<dbReference type="EMBL" id="JABEND010000009">
    <property type="protein sequence ID" value="NNG36961.1"/>
    <property type="molecule type" value="Genomic_DNA"/>
</dbReference>
<dbReference type="PANTHER" id="PTHR45138">
    <property type="entry name" value="REGULATORY COMPONENTS OF SENSORY TRANSDUCTION SYSTEM"/>
    <property type="match status" value="1"/>
</dbReference>
<dbReference type="SUPFAM" id="SSF55073">
    <property type="entry name" value="Nucleotide cyclase"/>
    <property type="match status" value="1"/>
</dbReference>
<gene>
    <name evidence="3" type="ORF">HKD39_14835</name>
</gene>
<proteinExistence type="predicted"/>
<accession>A0A849ACQ0</accession>
<evidence type="ECO:0000313" key="4">
    <source>
        <dbReference type="Proteomes" id="UP000562984"/>
    </source>
</evidence>
<dbReference type="Gene3D" id="3.30.70.270">
    <property type="match status" value="1"/>
</dbReference>
<evidence type="ECO:0000259" key="2">
    <source>
        <dbReference type="PROSITE" id="PS50887"/>
    </source>
</evidence>
<evidence type="ECO:0000256" key="1">
    <source>
        <dbReference type="SAM" id="MobiDB-lite"/>
    </source>
</evidence>
<dbReference type="InterPro" id="IPR029016">
    <property type="entry name" value="GAF-like_dom_sf"/>
</dbReference>
<dbReference type="Pfam" id="PF00990">
    <property type="entry name" value="GGDEF"/>
    <property type="match status" value="1"/>
</dbReference>
<feature type="region of interest" description="Disordered" evidence="1">
    <location>
        <begin position="320"/>
        <end position="355"/>
    </location>
</feature>
<dbReference type="CDD" id="cd01949">
    <property type="entry name" value="GGDEF"/>
    <property type="match status" value="1"/>
</dbReference>
<organism evidence="3 4">
    <name type="scientific">Nakamurella aerolata</name>
    <dbReference type="NCBI Taxonomy" id="1656892"/>
    <lineage>
        <taxon>Bacteria</taxon>
        <taxon>Bacillati</taxon>
        <taxon>Actinomycetota</taxon>
        <taxon>Actinomycetes</taxon>
        <taxon>Nakamurellales</taxon>
        <taxon>Nakamurellaceae</taxon>
        <taxon>Nakamurella</taxon>
    </lineage>
</organism>
<name>A0A849ACQ0_9ACTN</name>
<dbReference type="NCBIfam" id="TIGR00254">
    <property type="entry name" value="GGDEF"/>
    <property type="match status" value="1"/>
</dbReference>
<dbReference type="InterPro" id="IPR043128">
    <property type="entry name" value="Rev_trsase/Diguanyl_cyclase"/>
</dbReference>
<dbReference type="RefSeq" id="WP_171200667.1">
    <property type="nucleotide sequence ID" value="NZ_JABEND010000009.1"/>
</dbReference>
<comment type="caution">
    <text evidence="3">The sequence shown here is derived from an EMBL/GenBank/DDBJ whole genome shotgun (WGS) entry which is preliminary data.</text>
</comment>